<comment type="caution">
    <text evidence="4">The sequence shown here is derived from an EMBL/GenBank/DDBJ whole genome shotgun (WGS) entry which is preliminary data.</text>
</comment>
<dbReference type="InterPro" id="IPR032710">
    <property type="entry name" value="NTF2-like_dom_sf"/>
</dbReference>
<sequence length="128" mass="14027">MSDFNSIASAFAGHYYTTFDNYEARDGLASLYRPESMLTWEGSQLQGASSIVEQLKKPELKVVKHQIASQDSQPAPGNGVLVTVTGSLAIDNAFDKPMLFTETFNLAPIPGQPGGFFIYNQIFRLVFG</sequence>
<reference evidence="4 5" key="1">
    <citation type="submission" date="2015-06" db="EMBL/GenBank/DDBJ databases">
        <title>Cloning and characterization of the uncialamcin biosynthetic gene cluster.</title>
        <authorList>
            <person name="Yan X."/>
            <person name="Huang T."/>
            <person name="Ge H."/>
            <person name="Shen B."/>
        </authorList>
    </citation>
    <scope>NUCLEOTIDE SEQUENCE [LARGE SCALE GENOMIC DNA]</scope>
    <source>
        <strain evidence="4 5">DCA2648</strain>
    </source>
</reference>
<dbReference type="InterPro" id="IPR018222">
    <property type="entry name" value="Nuclear_transport_factor_2_euk"/>
</dbReference>
<dbReference type="CDD" id="cd00780">
    <property type="entry name" value="NTF2"/>
    <property type="match status" value="1"/>
</dbReference>
<evidence type="ECO:0000259" key="3">
    <source>
        <dbReference type="PROSITE" id="PS50177"/>
    </source>
</evidence>
<evidence type="ECO:0000313" key="4">
    <source>
        <dbReference type="EMBL" id="OKH94809.1"/>
    </source>
</evidence>
<dbReference type="STRING" id="1048205.AB852_11555"/>
<dbReference type="PANTHER" id="PTHR12612">
    <property type="entry name" value="NUCLEAR TRANSPORT FACTOR 2"/>
    <property type="match status" value="1"/>
</dbReference>
<proteinExistence type="predicted"/>
<gene>
    <name evidence="4" type="ORF">AB852_11555</name>
</gene>
<comment type="subcellular location">
    <subcellularLocation>
        <location evidence="1">Cytoplasm</location>
    </subcellularLocation>
</comment>
<keyword evidence="5" id="KW-1185">Reference proteome</keyword>
<dbReference type="AlphaFoldDB" id="A0A1Q4VAQ7"/>
<evidence type="ECO:0000256" key="2">
    <source>
        <dbReference type="ARBA" id="ARBA00022490"/>
    </source>
</evidence>
<dbReference type="EMBL" id="LFBV01000002">
    <property type="protein sequence ID" value="OKH94809.1"/>
    <property type="molecule type" value="Genomic_DNA"/>
</dbReference>
<feature type="domain" description="NTF2" evidence="3">
    <location>
        <begin position="7"/>
        <end position="125"/>
    </location>
</feature>
<dbReference type="RefSeq" id="WP_073786791.1">
    <property type="nucleotide sequence ID" value="NZ_JBITDR010000001.1"/>
</dbReference>
<evidence type="ECO:0000256" key="1">
    <source>
        <dbReference type="ARBA" id="ARBA00004496"/>
    </source>
</evidence>
<organism evidence="4 5">
    <name type="scientific">Streptomyces uncialis</name>
    <dbReference type="NCBI Taxonomy" id="1048205"/>
    <lineage>
        <taxon>Bacteria</taxon>
        <taxon>Bacillati</taxon>
        <taxon>Actinomycetota</taxon>
        <taxon>Actinomycetes</taxon>
        <taxon>Kitasatosporales</taxon>
        <taxon>Streptomycetaceae</taxon>
        <taxon>Streptomyces</taxon>
    </lineage>
</organism>
<accession>A0A1Q4VAQ7</accession>
<dbReference type="InterPro" id="IPR002075">
    <property type="entry name" value="NTF2_dom"/>
</dbReference>
<dbReference type="SUPFAM" id="SSF54427">
    <property type="entry name" value="NTF2-like"/>
    <property type="match status" value="1"/>
</dbReference>
<dbReference type="Gene3D" id="3.10.450.50">
    <property type="match status" value="1"/>
</dbReference>
<keyword evidence="2" id="KW-0963">Cytoplasm</keyword>
<evidence type="ECO:0000313" key="5">
    <source>
        <dbReference type="Proteomes" id="UP000186455"/>
    </source>
</evidence>
<dbReference type="Pfam" id="PF02136">
    <property type="entry name" value="NTF2"/>
    <property type="match status" value="1"/>
</dbReference>
<dbReference type="GO" id="GO:0005737">
    <property type="term" value="C:cytoplasm"/>
    <property type="evidence" value="ECO:0007669"/>
    <property type="project" value="UniProtKB-SubCell"/>
</dbReference>
<protein>
    <recommendedName>
        <fullName evidence="3">NTF2 domain-containing protein</fullName>
    </recommendedName>
</protein>
<name>A0A1Q4VAQ7_9ACTN</name>
<dbReference type="GO" id="GO:0006606">
    <property type="term" value="P:protein import into nucleus"/>
    <property type="evidence" value="ECO:0007669"/>
    <property type="project" value="UniProtKB-ARBA"/>
</dbReference>
<dbReference type="PROSITE" id="PS50177">
    <property type="entry name" value="NTF2_DOMAIN"/>
    <property type="match status" value="1"/>
</dbReference>
<dbReference type="InterPro" id="IPR045875">
    <property type="entry name" value="NTF2"/>
</dbReference>
<dbReference type="FunFam" id="3.10.450.50:FF:000005">
    <property type="entry name" value="Nuclear transport factor 2"/>
    <property type="match status" value="1"/>
</dbReference>
<dbReference type="Proteomes" id="UP000186455">
    <property type="component" value="Unassembled WGS sequence"/>
</dbReference>